<sequence>MPGCNEAAAKELMHVIESYEQQCGAPVVAAPIALQVSAFASSNGALEVGVDEFLNMVRSLEQDPDSSAETSVSSLLDANEESPDTTLDMAPESPMKHKSAYASQARAQLDRTAAHGSLTSAQSDSAVSGSSVRSRLIRKLARVSEQLERLQNEHDSLTADKEQSDTDRIALQRQVKTLQRELHTVRDHAQHLEGQLHHLEETLTALRHERTTQARTIKTLDARVSHFSHMHKEQEAGAAQQEAELESARASCRAYLLQVQELQATCHTQRQSMERLEATVSALESAHMDAEKLQDEVDASRQVRERLEWELHELRQQTGESLSVLARDLDPLGEWTVVEPSGEATTPTSADRPELASSGLSDAPSSDEAPRSACEPGTPTRSTREVGALPTLVNTPPSSKGRPESADTTCAEEQTATARASPETPSTPRTAAKAERWASKFMDTLLQKASEESTAEPAPVHAGWFLLAHLLLLGVGIWLGLWLYHVILKLSPQYVYQQLLERRWADLNLLHEPLDTPASTQLWLEHHLSNSA</sequence>
<reference evidence="4" key="1">
    <citation type="submission" date="2023-03" db="EMBL/GenBank/DDBJ databases">
        <title>Mating type loci evolution in Malassezia.</title>
        <authorList>
            <person name="Coelho M.A."/>
        </authorList>
    </citation>
    <scope>NUCLEOTIDE SEQUENCE</scope>
    <source>
        <strain evidence="4">CBS 10434</strain>
    </source>
</reference>
<keyword evidence="5" id="KW-1185">Reference proteome</keyword>
<keyword evidence="1" id="KW-0175">Coiled coil</keyword>
<accession>A0AAF0IV23</accession>
<dbReference type="EMBL" id="CP119908">
    <property type="protein sequence ID" value="WFD18307.1"/>
    <property type="molecule type" value="Genomic_DNA"/>
</dbReference>
<feature type="compositionally biased region" description="Polar residues" evidence="2">
    <location>
        <begin position="406"/>
        <end position="429"/>
    </location>
</feature>
<evidence type="ECO:0000313" key="5">
    <source>
        <dbReference type="Proteomes" id="UP001220961"/>
    </source>
</evidence>
<keyword evidence="3" id="KW-0812">Transmembrane</keyword>
<feature type="region of interest" description="Disordered" evidence="2">
    <location>
        <begin position="61"/>
        <end position="106"/>
    </location>
</feature>
<gene>
    <name evidence="4" type="ORF">MCAP1_000508</name>
</gene>
<feature type="coiled-coil region" evidence="1">
    <location>
        <begin position="133"/>
        <end position="317"/>
    </location>
</feature>
<feature type="transmembrane region" description="Helical" evidence="3">
    <location>
        <begin position="462"/>
        <end position="484"/>
    </location>
</feature>
<feature type="compositionally biased region" description="Polar residues" evidence="2">
    <location>
        <begin position="65"/>
        <end position="76"/>
    </location>
</feature>
<keyword evidence="3" id="KW-0472">Membrane</keyword>
<organism evidence="4 5">
    <name type="scientific">Malassezia caprae</name>
    <dbReference type="NCBI Taxonomy" id="1381934"/>
    <lineage>
        <taxon>Eukaryota</taxon>
        <taxon>Fungi</taxon>
        <taxon>Dikarya</taxon>
        <taxon>Basidiomycota</taxon>
        <taxon>Ustilaginomycotina</taxon>
        <taxon>Malasseziomycetes</taxon>
        <taxon>Malasseziales</taxon>
        <taxon>Malasseziaceae</taxon>
        <taxon>Malassezia</taxon>
    </lineage>
</organism>
<keyword evidence="3" id="KW-1133">Transmembrane helix</keyword>
<protein>
    <submittedName>
        <fullName evidence="4">Uncharacterized protein</fullName>
    </submittedName>
</protein>
<evidence type="ECO:0000256" key="3">
    <source>
        <dbReference type="SAM" id="Phobius"/>
    </source>
</evidence>
<name>A0AAF0IV23_9BASI</name>
<evidence type="ECO:0000256" key="2">
    <source>
        <dbReference type="SAM" id="MobiDB-lite"/>
    </source>
</evidence>
<evidence type="ECO:0000256" key="1">
    <source>
        <dbReference type="SAM" id="Coils"/>
    </source>
</evidence>
<proteinExistence type="predicted"/>
<dbReference type="Proteomes" id="UP001220961">
    <property type="component" value="Chromosome 1"/>
</dbReference>
<dbReference type="AlphaFoldDB" id="A0AAF0IV23"/>
<dbReference type="Gene3D" id="6.10.250.3110">
    <property type="match status" value="1"/>
</dbReference>
<evidence type="ECO:0000313" key="4">
    <source>
        <dbReference type="EMBL" id="WFD18307.1"/>
    </source>
</evidence>
<feature type="region of interest" description="Disordered" evidence="2">
    <location>
        <begin position="337"/>
        <end position="433"/>
    </location>
</feature>